<dbReference type="AlphaFoldDB" id="A0AAD1XY84"/>
<organism evidence="1 2">
    <name type="scientific">Euplotes crassus</name>
    <dbReference type="NCBI Taxonomy" id="5936"/>
    <lineage>
        <taxon>Eukaryota</taxon>
        <taxon>Sar</taxon>
        <taxon>Alveolata</taxon>
        <taxon>Ciliophora</taxon>
        <taxon>Intramacronucleata</taxon>
        <taxon>Spirotrichea</taxon>
        <taxon>Hypotrichia</taxon>
        <taxon>Euplotida</taxon>
        <taxon>Euplotidae</taxon>
        <taxon>Moneuplotes</taxon>
    </lineage>
</organism>
<evidence type="ECO:0000313" key="1">
    <source>
        <dbReference type="EMBL" id="CAI2381748.1"/>
    </source>
</evidence>
<dbReference type="Proteomes" id="UP001295684">
    <property type="component" value="Unassembled WGS sequence"/>
</dbReference>
<accession>A0AAD1XY84</accession>
<name>A0AAD1XY84_EUPCR</name>
<proteinExistence type="predicted"/>
<gene>
    <name evidence="1" type="ORF">ECRASSUSDP1_LOCUS23210</name>
</gene>
<keyword evidence="2" id="KW-1185">Reference proteome</keyword>
<comment type="caution">
    <text evidence="1">The sequence shown here is derived from an EMBL/GenBank/DDBJ whole genome shotgun (WGS) entry which is preliminary data.</text>
</comment>
<reference evidence="1" key="1">
    <citation type="submission" date="2023-07" db="EMBL/GenBank/DDBJ databases">
        <authorList>
            <consortium name="AG Swart"/>
            <person name="Singh M."/>
            <person name="Singh A."/>
            <person name="Seah K."/>
            <person name="Emmerich C."/>
        </authorList>
    </citation>
    <scope>NUCLEOTIDE SEQUENCE</scope>
    <source>
        <strain evidence="1">DP1</strain>
    </source>
</reference>
<sequence>MIPDFTFKSPLLKDIPEMTIGELHGEIQEEKKNLSIQLKTRPSLSISYGIKKSSQDFKTSSKKQHTLKYIKKEFQAAYERLRYLQRKHYQKKDPKQTKGINWKYVWKNWQLAYHDRKRCKMIPIIEMNCPNDHYEIKDDIPLKLIKKRYRKKK</sequence>
<evidence type="ECO:0000313" key="2">
    <source>
        <dbReference type="Proteomes" id="UP001295684"/>
    </source>
</evidence>
<protein>
    <submittedName>
        <fullName evidence="1">Uncharacterized protein</fullName>
    </submittedName>
</protein>
<dbReference type="EMBL" id="CAMPGE010023864">
    <property type="protein sequence ID" value="CAI2381748.1"/>
    <property type="molecule type" value="Genomic_DNA"/>
</dbReference>